<proteinExistence type="predicted"/>
<protein>
    <submittedName>
        <fullName evidence="1">Uncharacterized protein</fullName>
    </submittedName>
</protein>
<gene>
    <name evidence="1" type="ORF">Lste_3194</name>
</gene>
<name>A0A0W0ZCP6_9GAMM</name>
<dbReference type="PATRIC" id="fig|947033.5.peg.3400"/>
<dbReference type="Proteomes" id="UP000054926">
    <property type="component" value="Unassembled WGS sequence"/>
</dbReference>
<comment type="caution">
    <text evidence="1">The sequence shown here is derived from an EMBL/GenBank/DDBJ whole genome shotgun (WGS) entry which is preliminary data.</text>
</comment>
<keyword evidence="2" id="KW-1185">Reference proteome</keyword>
<sequence length="168" mass="18518">MPKKAIVKSQPVFSLDALLEENAEEHIDLPQVKSAAVSAMRLLMLGNQQGYINEIYRLADFCAQLLNQGAPINTVVNAIKFGMANSYQQALDKVTSEIGLGQFQLTHSNPQTLAGQNLQKRVNTMRHYKDTPFAEITEAVITDSFVQASARFGADIGNFDFINCRPGN</sequence>
<organism evidence="1 2">
    <name type="scientific">Legionella steelei</name>
    <dbReference type="NCBI Taxonomy" id="947033"/>
    <lineage>
        <taxon>Bacteria</taxon>
        <taxon>Pseudomonadati</taxon>
        <taxon>Pseudomonadota</taxon>
        <taxon>Gammaproteobacteria</taxon>
        <taxon>Legionellales</taxon>
        <taxon>Legionellaceae</taxon>
        <taxon>Legionella</taxon>
    </lineage>
</organism>
<evidence type="ECO:0000313" key="2">
    <source>
        <dbReference type="Proteomes" id="UP000054926"/>
    </source>
</evidence>
<accession>A0A0W0ZCP6</accession>
<dbReference type="RefSeq" id="WP_237760512.1">
    <property type="nucleotide sequence ID" value="NZ_DAIOMV010000002.1"/>
</dbReference>
<reference evidence="1 2" key="1">
    <citation type="submission" date="2015-11" db="EMBL/GenBank/DDBJ databases">
        <title>Genomic analysis of 38 Legionella species identifies large and diverse effector repertoires.</title>
        <authorList>
            <person name="Burstein D."/>
            <person name="Amaro F."/>
            <person name="Zusman T."/>
            <person name="Lifshitz Z."/>
            <person name="Cohen O."/>
            <person name="Gilbert J.A."/>
            <person name="Pupko T."/>
            <person name="Shuman H.A."/>
            <person name="Segal G."/>
        </authorList>
    </citation>
    <scope>NUCLEOTIDE SEQUENCE [LARGE SCALE GENOMIC DNA]</scope>
    <source>
        <strain evidence="1 2">IMVS3376</strain>
    </source>
</reference>
<dbReference type="EMBL" id="LNYY01000021">
    <property type="protein sequence ID" value="KTD66988.1"/>
    <property type="molecule type" value="Genomic_DNA"/>
</dbReference>
<evidence type="ECO:0000313" key="1">
    <source>
        <dbReference type="EMBL" id="KTD66988.1"/>
    </source>
</evidence>
<dbReference type="AlphaFoldDB" id="A0A0W0ZCP6"/>